<dbReference type="InterPro" id="IPR045851">
    <property type="entry name" value="AMP-bd_C_sf"/>
</dbReference>
<evidence type="ECO:0000256" key="1">
    <source>
        <dbReference type="ARBA" id="ARBA00006432"/>
    </source>
</evidence>
<keyword evidence="3" id="KW-0547">Nucleotide-binding</keyword>
<dbReference type="GO" id="GO:0005524">
    <property type="term" value="F:ATP binding"/>
    <property type="evidence" value="ECO:0007669"/>
    <property type="project" value="UniProtKB-KW"/>
</dbReference>
<evidence type="ECO:0000313" key="7">
    <source>
        <dbReference type="EMBL" id="VWD56259.1"/>
    </source>
</evidence>
<dbReference type="GO" id="GO:0016405">
    <property type="term" value="F:CoA-ligase activity"/>
    <property type="evidence" value="ECO:0007669"/>
    <property type="project" value="UniProtKB-ARBA"/>
</dbReference>
<evidence type="ECO:0000256" key="4">
    <source>
        <dbReference type="ARBA" id="ARBA00022840"/>
    </source>
</evidence>
<dbReference type="PROSITE" id="PS00455">
    <property type="entry name" value="AMP_BINDING"/>
    <property type="match status" value="1"/>
</dbReference>
<dbReference type="Gene3D" id="3.40.50.12780">
    <property type="entry name" value="N-terminal domain of ligase-like"/>
    <property type="match status" value="1"/>
</dbReference>
<feature type="domain" description="AMP-binding enzyme C-terminal" evidence="6">
    <location>
        <begin position="459"/>
        <end position="536"/>
    </location>
</feature>
<organism evidence="7 8">
    <name type="scientific">Burkholderia contaminans</name>
    <dbReference type="NCBI Taxonomy" id="488447"/>
    <lineage>
        <taxon>Bacteria</taxon>
        <taxon>Pseudomonadati</taxon>
        <taxon>Pseudomonadota</taxon>
        <taxon>Betaproteobacteria</taxon>
        <taxon>Burkholderiales</taxon>
        <taxon>Burkholderiaceae</taxon>
        <taxon>Burkholderia</taxon>
        <taxon>Burkholderia cepacia complex</taxon>
    </lineage>
</organism>
<dbReference type="Proteomes" id="UP000494182">
    <property type="component" value="Unassembled WGS sequence"/>
</dbReference>
<keyword evidence="4" id="KW-0067">ATP-binding</keyword>
<dbReference type="InterPro" id="IPR025110">
    <property type="entry name" value="AMP-bd_C"/>
</dbReference>
<dbReference type="AlphaFoldDB" id="A0A6P3BMN9"/>
<evidence type="ECO:0000259" key="6">
    <source>
        <dbReference type="Pfam" id="PF13193"/>
    </source>
</evidence>
<dbReference type="Pfam" id="PF13193">
    <property type="entry name" value="AMP-binding_C"/>
    <property type="match status" value="1"/>
</dbReference>
<dbReference type="PANTHER" id="PTHR43605">
    <property type="entry name" value="ACYL-COENZYME A SYNTHETASE"/>
    <property type="match status" value="1"/>
</dbReference>
<comment type="similarity">
    <text evidence="1">Belongs to the ATP-dependent AMP-binding enzyme family.</text>
</comment>
<dbReference type="GO" id="GO:0015645">
    <property type="term" value="F:fatty acid ligase activity"/>
    <property type="evidence" value="ECO:0007669"/>
    <property type="project" value="TreeGrafter"/>
</dbReference>
<dbReference type="SUPFAM" id="SSF56801">
    <property type="entry name" value="Acetyl-CoA synthetase-like"/>
    <property type="match status" value="1"/>
</dbReference>
<dbReference type="InterPro" id="IPR051087">
    <property type="entry name" value="Mitochondrial_ACSM"/>
</dbReference>
<dbReference type="PANTHER" id="PTHR43605:SF10">
    <property type="entry name" value="ACYL-COA SYNTHETASE MEDIUM CHAIN FAMILY MEMBER 3"/>
    <property type="match status" value="1"/>
</dbReference>
<dbReference type="CDD" id="cd05971">
    <property type="entry name" value="MACS_like_3"/>
    <property type="match status" value="1"/>
</dbReference>
<dbReference type="Gene3D" id="3.30.300.30">
    <property type="match status" value="1"/>
</dbReference>
<feature type="domain" description="AMP-dependent synthetase/ligase" evidence="5">
    <location>
        <begin position="39"/>
        <end position="408"/>
    </location>
</feature>
<evidence type="ECO:0000256" key="2">
    <source>
        <dbReference type="ARBA" id="ARBA00022598"/>
    </source>
</evidence>
<dbReference type="GO" id="GO:0006633">
    <property type="term" value="P:fatty acid biosynthetic process"/>
    <property type="evidence" value="ECO:0007669"/>
    <property type="project" value="TreeGrafter"/>
</dbReference>
<dbReference type="GO" id="GO:0006637">
    <property type="term" value="P:acyl-CoA metabolic process"/>
    <property type="evidence" value="ECO:0007669"/>
    <property type="project" value="TreeGrafter"/>
</dbReference>
<dbReference type="RefSeq" id="WP_174975780.1">
    <property type="nucleotide sequence ID" value="NZ_CABVQT010000020.1"/>
</dbReference>
<dbReference type="EMBL" id="CABVQT010000020">
    <property type="protein sequence ID" value="VWD56259.1"/>
    <property type="molecule type" value="Genomic_DNA"/>
</dbReference>
<dbReference type="InterPro" id="IPR000873">
    <property type="entry name" value="AMP-dep_synth/lig_dom"/>
</dbReference>
<keyword evidence="2" id="KW-0436">Ligase</keyword>
<accession>A0A6P3BMN9</accession>
<dbReference type="FunFam" id="3.40.50.12780:FF:000063">
    <property type="entry name" value="Acetyl-coenzyme A synthetase"/>
    <property type="match status" value="1"/>
</dbReference>
<protein>
    <submittedName>
        <fullName evidence="7">AMP-dependent synthetase</fullName>
    </submittedName>
</protein>
<dbReference type="InterPro" id="IPR042099">
    <property type="entry name" value="ANL_N_sf"/>
</dbReference>
<dbReference type="InterPro" id="IPR049515">
    <property type="entry name" value="MACS_put"/>
</dbReference>
<name>A0A6P3BMN9_9BURK</name>
<proteinExistence type="inferred from homology"/>
<dbReference type="GO" id="GO:0004321">
    <property type="term" value="F:fatty-acyl-CoA synthase activity"/>
    <property type="evidence" value="ECO:0007669"/>
    <property type="project" value="TreeGrafter"/>
</dbReference>
<evidence type="ECO:0000259" key="5">
    <source>
        <dbReference type="Pfam" id="PF00501"/>
    </source>
</evidence>
<reference evidence="7 8" key="1">
    <citation type="submission" date="2019-09" db="EMBL/GenBank/DDBJ databases">
        <authorList>
            <person name="Depoorter E."/>
        </authorList>
    </citation>
    <scope>NUCLEOTIDE SEQUENCE [LARGE SCALE GENOMIC DNA]</scope>
    <source>
        <strain evidence="7">R-71171</strain>
    </source>
</reference>
<dbReference type="Pfam" id="PF00501">
    <property type="entry name" value="AMP-binding"/>
    <property type="match status" value="1"/>
</dbReference>
<evidence type="ECO:0000256" key="3">
    <source>
        <dbReference type="ARBA" id="ARBA00022741"/>
    </source>
</evidence>
<dbReference type="FunFam" id="3.30.300.30:FF:000005">
    <property type="entry name" value="Acyl-coenzyme A synthetase ACSM5, mitochondrial"/>
    <property type="match status" value="1"/>
</dbReference>
<sequence length="545" mass="58470">MLPAADHYDDLLSRFAWDVPARYNIGVDVCDKWADGSGRLALIHETAQGDVFRITFDDLKNASNRLANSFARAGLRRGDRIGIFLAQGPETAVAHLAAYKLGAIAVPLFTLFGVDALEYRLANSEAAALVTDAAGYAKIAPLRARLPALHTVYCIGDDAPDTPDEPDQPGVLRYDAALAAETPDFVPADTAADDPAVIIYTSGTTGKPKGALHAHRVLLGHLPGVEMSQQCFPRDARLFWTPADWAWIGGLLDVLLPSWHHGVPVLARRFEKFDGDAAFALMARHGVTHAFLPPTALKLMRTVTAPRERYALSLKSVASGGESLGTELTAWGRDALGVTINEFYGQTECNMVLSSCAALFDAQPGAIGKAVPGHAVAIVDADGTPLPPGVEGRIAVRRPDPVMFLEYWRNADATRDKFAGDYLFTGDTGTIDADGFVRFVGRDDDVITSAGYRIGPGPIEDCLLTHPAVRMAAVVGVPDATRTEIVKAFVVLNPGHTGDEALVQALQAHVRTRLAAHEYPRAIAFVDSLPMTATGKIVRRALRDA</sequence>
<gene>
    <name evidence="7" type="ORF">BCO71171_05970</name>
</gene>
<evidence type="ECO:0000313" key="8">
    <source>
        <dbReference type="Proteomes" id="UP000494182"/>
    </source>
</evidence>
<dbReference type="InterPro" id="IPR020845">
    <property type="entry name" value="AMP-binding_CS"/>
</dbReference>